<dbReference type="InterPro" id="IPR002067">
    <property type="entry name" value="MCP"/>
</dbReference>
<name>A0A7J7NPK3_9MAGN</name>
<dbReference type="InterPro" id="IPR023395">
    <property type="entry name" value="MCP_dom_sf"/>
</dbReference>
<evidence type="ECO:0000313" key="7">
    <source>
        <dbReference type="Proteomes" id="UP000541444"/>
    </source>
</evidence>
<evidence type="ECO:0000313" key="6">
    <source>
        <dbReference type="EMBL" id="KAF6168882.1"/>
    </source>
</evidence>
<evidence type="ECO:0000256" key="4">
    <source>
        <dbReference type="ARBA" id="ARBA00022737"/>
    </source>
</evidence>
<dbReference type="GO" id="GO:0055085">
    <property type="term" value="P:transmembrane transport"/>
    <property type="evidence" value="ECO:0007669"/>
    <property type="project" value="InterPro"/>
</dbReference>
<dbReference type="SUPFAM" id="SSF103506">
    <property type="entry name" value="Mitochondrial carrier"/>
    <property type="match status" value="1"/>
</dbReference>
<dbReference type="GO" id="GO:0016020">
    <property type="term" value="C:membrane"/>
    <property type="evidence" value="ECO:0007669"/>
    <property type="project" value="UniProtKB-SubCell"/>
</dbReference>
<dbReference type="PRINTS" id="PR00926">
    <property type="entry name" value="MITOCARRIER"/>
</dbReference>
<dbReference type="OrthoDB" id="270584at2759"/>
<keyword evidence="5" id="KW-0472">Membrane</keyword>
<comment type="subcellular location">
    <subcellularLocation>
        <location evidence="1">Membrane</location>
        <topology evidence="1">Multi-pass membrane protein</topology>
    </subcellularLocation>
</comment>
<evidence type="ECO:0000256" key="1">
    <source>
        <dbReference type="ARBA" id="ARBA00004141"/>
    </source>
</evidence>
<comment type="caution">
    <text evidence="6">The sequence shown here is derived from an EMBL/GenBank/DDBJ whole genome shotgun (WGS) entry which is preliminary data.</text>
</comment>
<gene>
    <name evidence="6" type="ORF">GIB67_038379</name>
</gene>
<organism evidence="6 7">
    <name type="scientific">Kingdonia uniflora</name>
    <dbReference type="NCBI Taxonomy" id="39325"/>
    <lineage>
        <taxon>Eukaryota</taxon>
        <taxon>Viridiplantae</taxon>
        <taxon>Streptophyta</taxon>
        <taxon>Embryophyta</taxon>
        <taxon>Tracheophyta</taxon>
        <taxon>Spermatophyta</taxon>
        <taxon>Magnoliopsida</taxon>
        <taxon>Ranunculales</taxon>
        <taxon>Circaeasteraceae</taxon>
        <taxon>Kingdonia</taxon>
    </lineage>
</organism>
<keyword evidence="7" id="KW-1185">Reference proteome</keyword>
<evidence type="ECO:0000256" key="2">
    <source>
        <dbReference type="ARBA" id="ARBA00022448"/>
    </source>
</evidence>
<reference evidence="6 7" key="1">
    <citation type="journal article" date="2020" name="IScience">
        <title>Genome Sequencing of the Endangered Kingdonia uniflora (Circaeasteraceae, Ranunculales) Reveals Potential Mechanisms of Evolutionary Specialization.</title>
        <authorList>
            <person name="Sun Y."/>
            <person name="Deng T."/>
            <person name="Zhang A."/>
            <person name="Moore M.J."/>
            <person name="Landis J.B."/>
            <person name="Lin N."/>
            <person name="Zhang H."/>
            <person name="Zhang X."/>
            <person name="Huang J."/>
            <person name="Zhang X."/>
            <person name="Sun H."/>
            <person name="Wang H."/>
        </authorList>
    </citation>
    <scope>NUCLEOTIDE SEQUENCE [LARGE SCALE GENOMIC DNA]</scope>
    <source>
        <strain evidence="6">TB1705</strain>
        <tissue evidence="6">Leaf</tissue>
    </source>
</reference>
<sequence>MGSSQGLTFFVDGSSSFAREVYFVDCLPVYVKELIAGGAAGAFSKTAVASLERIKTFLQVLFRPRDRKVQATSRRYGQDFLSPKRCLMRGGIIVKHKFLSFSPGT</sequence>
<dbReference type="AlphaFoldDB" id="A0A7J7NPK3"/>
<accession>A0A7J7NPK3</accession>
<dbReference type="InterPro" id="IPR018108">
    <property type="entry name" value="MCP_transmembrane"/>
</dbReference>
<protein>
    <submittedName>
        <fullName evidence="6">Uncharacterized protein</fullName>
    </submittedName>
</protein>
<evidence type="ECO:0000256" key="3">
    <source>
        <dbReference type="ARBA" id="ARBA00022692"/>
    </source>
</evidence>
<keyword evidence="4" id="KW-0677">Repeat</keyword>
<keyword evidence="3" id="KW-0812">Transmembrane</keyword>
<dbReference type="Gene3D" id="1.50.40.10">
    <property type="entry name" value="Mitochondrial carrier domain"/>
    <property type="match status" value="1"/>
</dbReference>
<keyword evidence="2" id="KW-0813">Transport</keyword>
<dbReference type="Pfam" id="PF00153">
    <property type="entry name" value="Mito_carr"/>
    <property type="match status" value="1"/>
</dbReference>
<proteinExistence type="predicted"/>
<dbReference type="EMBL" id="JACGCM010000671">
    <property type="protein sequence ID" value="KAF6168882.1"/>
    <property type="molecule type" value="Genomic_DNA"/>
</dbReference>
<evidence type="ECO:0000256" key="5">
    <source>
        <dbReference type="ARBA" id="ARBA00023136"/>
    </source>
</evidence>
<dbReference type="Proteomes" id="UP000541444">
    <property type="component" value="Unassembled WGS sequence"/>
</dbReference>